<dbReference type="Pfam" id="PF16344">
    <property type="entry name" value="FecR_C"/>
    <property type="match status" value="1"/>
</dbReference>
<evidence type="ECO:0000313" key="5">
    <source>
        <dbReference type="Proteomes" id="UP000612680"/>
    </source>
</evidence>
<keyword evidence="1" id="KW-0472">Membrane</keyword>
<feature type="transmembrane region" description="Helical" evidence="1">
    <location>
        <begin position="89"/>
        <end position="108"/>
    </location>
</feature>
<evidence type="ECO:0000259" key="3">
    <source>
        <dbReference type="Pfam" id="PF16344"/>
    </source>
</evidence>
<dbReference type="Pfam" id="PF04773">
    <property type="entry name" value="FecR"/>
    <property type="match status" value="1"/>
</dbReference>
<accession>A0ABX7I5R7</accession>
<evidence type="ECO:0000313" key="4">
    <source>
        <dbReference type="EMBL" id="QRR01442.1"/>
    </source>
</evidence>
<dbReference type="InterPro" id="IPR006860">
    <property type="entry name" value="FecR"/>
</dbReference>
<evidence type="ECO:0000259" key="2">
    <source>
        <dbReference type="Pfam" id="PF04773"/>
    </source>
</evidence>
<evidence type="ECO:0000256" key="1">
    <source>
        <dbReference type="SAM" id="Phobius"/>
    </source>
</evidence>
<feature type="domain" description="FecR protein" evidence="2">
    <location>
        <begin position="188"/>
        <end position="283"/>
    </location>
</feature>
<dbReference type="Gene3D" id="3.55.50.30">
    <property type="match status" value="1"/>
</dbReference>
<gene>
    <name evidence="4" type="ORF">HWI92_11265</name>
</gene>
<proteinExistence type="predicted"/>
<dbReference type="RefSeq" id="WP_204663764.1">
    <property type="nucleotide sequence ID" value="NZ_CP056775.1"/>
</dbReference>
<protein>
    <submittedName>
        <fullName evidence="4">FecR domain-containing protein</fullName>
    </submittedName>
</protein>
<organism evidence="4 5">
    <name type="scientific">Dyadobacter sandarakinus</name>
    <dbReference type="NCBI Taxonomy" id="2747268"/>
    <lineage>
        <taxon>Bacteria</taxon>
        <taxon>Pseudomonadati</taxon>
        <taxon>Bacteroidota</taxon>
        <taxon>Cytophagia</taxon>
        <taxon>Cytophagales</taxon>
        <taxon>Spirosomataceae</taxon>
        <taxon>Dyadobacter</taxon>
    </lineage>
</organism>
<keyword evidence="5" id="KW-1185">Reference proteome</keyword>
<dbReference type="InterPro" id="IPR012373">
    <property type="entry name" value="Ferrdict_sens_TM"/>
</dbReference>
<dbReference type="Gene3D" id="2.60.120.1440">
    <property type="match status" value="1"/>
</dbReference>
<dbReference type="Proteomes" id="UP000612680">
    <property type="component" value="Chromosome"/>
</dbReference>
<dbReference type="PANTHER" id="PTHR30273:SF2">
    <property type="entry name" value="PROTEIN FECR"/>
    <property type="match status" value="1"/>
</dbReference>
<keyword evidence="1" id="KW-0812">Transmembrane</keyword>
<keyword evidence="1" id="KW-1133">Transmembrane helix</keyword>
<dbReference type="InterPro" id="IPR032508">
    <property type="entry name" value="FecR_C"/>
</dbReference>
<sequence>MHTDRIQYLTSKLFAGTCSPEEKLELAEWVRQHPDHELGGVLENEWSEFKSDIRMPEHMSGRILGNIFDQDNKDTIVEEPAEDRSVRHLWLRMAAAAVLILSLGIYWWSGKDQRPIARLQAPVLKEADLPPGGNKATLTLGDGSSIVLDGAENGSLASQGGTNVIKSRKGELVYSASGEGRMAAVFNTVATPKGGQYHIVLPDGSKAWLNAVSSLRFPTAFTGKERKVEITGEVYFEVAHNAKMPFVVATSQAQVTVLGTHFNVMAYPDENVLKTTLLEGSVRVSNHAGKSAMLIPGQQARIKTVSGQIGIADDIDIEKEMAWKNGYFQFQDDNLEQVMRQISRWYDVEVVYEGTPGKETFTGRLPRNANVSKVFKILSLSGVKCRIEGKSIIVNP</sequence>
<reference evidence="4 5" key="1">
    <citation type="submission" date="2020-06" db="EMBL/GenBank/DDBJ databases">
        <title>Dyadobacter sandarakinus sp. nov., isolated from the soil of the Arctic Yellow River Station.</title>
        <authorList>
            <person name="Zhang Y."/>
            <person name="Peng F."/>
        </authorList>
    </citation>
    <scope>NUCLEOTIDE SEQUENCE [LARGE SCALE GENOMIC DNA]</scope>
    <source>
        <strain evidence="4 5">Q3-56</strain>
    </source>
</reference>
<dbReference type="EMBL" id="CP056775">
    <property type="protein sequence ID" value="QRR01442.1"/>
    <property type="molecule type" value="Genomic_DNA"/>
</dbReference>
<dbReference type="PANTHER" id="PTHR30273">
    <property type="entry name" value="PERIPLASMIC SIGNAL SENSOR AND SIGMA FACTOR ACTIVATOR FECR-RELATED"/>
    <property type="match status" value="1"/>
</dbReference>
<name>A0ABX7I5R7_9BACT</name>
<feature type="domain" description="Protein FecR C-terminal" evidence="3">
    <location>
        <begin position="327"/>
        <end position="394"/>
    </location>
</feature>